<comment type="caution">
    <text evidence="2">The sequence shown here is derived from an EMBL/GenBank/DDBJ whole genome shotgun (WGS) entry which is preliminary data.</text>
</comment>
<accession>A0A7C0WUP3</accession>
<dbReference type="EMBL" id="DQZW01000086">
    <property type="protein sequence ID" value="HDL89626.1"/>
    <property type="molecule type" value="Genomic_DNA"/>
</dbReference>
<evidence type="ECO:0000313" key="2">
    <source>
        <dbReference type="EMBL" id="HDL89626.1"/>
    </source>
</evidence>
<organism evidence="2">
    <name type="scientific">Thermodesulforhabdus norvegica</name>
    <dbReference type="NCBI Taxonomy" id="39841"/>
    <lineage>
        <taxon>Bacteria</taxon>
        <taxon>Pseudomonadati</taxon>
        <taxon>Thermodesulfobacteriota</taxon>
        <taxon>Syntrophobacteria</taxon>
        <taxon>Syntrophobacterales</taxon>
        <taxon>Thermodesulforhabdaceae</taxon>
        <taxon>Thermodesulforhabdus</taxon>
    </lineage>
</organism>
<dbReference type="AlphaFoldDB" id="A0A7C0WUP3"/>
<proteinExistence type="predicted"/>
<protein>
    <submittedName>
        <fullName evidence="2">Flagellar biosynthesis protein FlhB</fullName>
    </submittedName>
</protein>
<keyword evidence="2" id="KW-0282">Flagellum</keyword>
<gene>
    <name evidence="2" type="ORF">ENG14_01840</name>
</gene>
<dbReference type="InterPro" id="IPR006135">
    <property type="entry name" value="T3SS_substrate_exporter"/>
</dbReference>
<feature type="non-terminal residue" evidence="2">
    <location>
        <position position="49"/>
    </location>
</feature>
<dbReference type="GO" id="GO:0016020">
    <property type="term" value="C:membrane"/>
    <property type="evidence" value="ECO:0007669"/>
    <property type="project" value="InterPro"/>
</dbReference>
<sequence>MPDSAQERTEKPTPRRIQRARSEGKLAKSRELNSLASLIGAVLGLWLGI</sequence>
<dbReference type="Proteomes" id="UP000886355">
    <property type="component" value="Unassembled WGS sequence"/>
</dbReference>
<dbReference type="Pfam" id="PF01312">
    <property type="entry name" value="Bac_export_2"/>
    <property type="match status" value="1"/>
</dbReference>
<keyword evidence="2" id="KW-0966">Cell projection</keyword>
<evidence type="ECO:0000256" key="1">
    <source>
        <dbReference type="SAM" id="MobiDB-lite"/>
    </source>
</evidence>
<dbReference type="GO" id="GO:0009306">
    <property type="term" value="P:protein secretion"/>
    <property type="evidence" value="ECO:0007669"/>
    <property type="project" value="InterPro"/>
</dbReference>
<feature type="compositionally biased region" description="Basic and acidic residues" evidence="1">
    <location>
        <begin position="1"/>
        <end position="13"/>
    </location>
</feature>
<name>A0A7C0WUP3_9BACT</name>
<keyword evidence="2" id="KW-0969">Cilium</keyword>
<reference evidence="2" key="1">
    <citation type="journal article" date="2020" name="mSystems">
        <title>Genome- and Community-Level Interaction Insights into Carbon Utilization and Element Cycling Functions of Hydrothermarchaeota in Hydrothermal Sediment.</title>
        <authorList>
            <person name="Zhou Z."/>
            <person name="Liu Y."/>
            <person name="Xu W."/>
            <person name="Pan J."/>
            <person name="Luo Z.H."/>
            <person name="Li M."/>
        </authorList>
    </citation>
    <scope>NUCLEOTIDE SEQUENCE [LARGE SCALE GENOMIC DNA]</scope>
    <source>
        <strain evidence="2">HyVt-19</strain>
    </source>
</reference>
<feature type="region of interest" description="Disordered" evidence="1">
    <location>
        <begin position="1"/>
        <end position="25"/>
    </location>
</feature>